<dbReference type="Proteomes" id="UP000033865">
    <property type="component" value="Unassembled WGS sequence"/>
</dbReference>
<proteinExistence type="predicted"/>
<evidence type="ECO:0008006" key="3">
    <source>
        <dbReference type="Google" id="ProtNLM"/>
    </source>
</evidence>
<dbReference type="EMBL" id="LCRN01000047">
    <property type="protein sequence ID" value="KKW35171.1"/>
    <property type="molecule type" value="Genomic_DNA"/>
</dbReference>
<comment type="caution">
    <text evidence="1">The sequence shown here is derived from an EMBL/GenBank/DDBJ whole genome shotgun (WGS) entry which is preliminary data.</text>
</comment>
<gene>
    <name evidence="1" type="ORF">UY82_C0047G0003</name>
</gene>
<reference evidence="1 2" key="1">
    <citation type="journal article" date="2015" name="Nature">
        <title>rRNA introns, odd ribosomes, and small enigmatic genomes across a large radiation of phyla.</title>
        <authorList>
            <person name="Brown C.T."/>
            <person name="Hug L.A."/>
            <person name="Thomas B.C."/>
            <person name="Sharon I."/>
            <person name="Castelle C.J."/>
            <person name="Singh A."/>
            <person name="Wilkins M.J."/>
            <person name="Williams K.H."/>
            <person name="Banfield J.F."/>
        </authorList>
    </citation>
    <scope>NUCLEOTIDE SEQUENCE [LARGE SCALE GENOMIC DNA]</scope>
</reference>
<dbReference type="AlphaFoldDB" id="A0A0G1XW38"/>
<protein>
    <recommendedName>
        <fullName evidence="3">Antitoxin VbhA domain-containing protein</fullName>
    </recommendedName>
</protein>
<evidence type="ECO:0000313" key="2">
    <source>
        <dbReference type="Proteomes" id="UP000033865"/>
    </source>
</evidence>
<name>A0A0G1XW38_9BACT</name>
<evidence type="ECO:0000313" key="1">
    <source>
        <dbReference type="EMBL" id="KKW35171.1"/>
    </source>
</evidence>
<sequence>MEEEPLAVNAALAELAHARGLLSGTGAVDIEPGQLAAIEENLLKGNISPDDATQAVRRLLDARQGYH</sequence>
<accession>A0A0G1XW38</accession>
<organism evidence="1 2">
    <name type="scientific">Candidatus Uhrbacteria bacterium GW2011_GWC2_53_7</name>
    <dbReference type="NCBI Taxonomy" id="1618986"/>
    <lineage>
        <taxon>Bacteria</taxon>
        <taxon>Candidatus Uhriibacteriota</taxon>
    </lineage>
</organism>